<name>A0A1Q9EJ03_SYMMI</name>
<sequence>MIPDFSCRLLEPSVALALFTSLVSFDVLPSRPLIAATARRFEAANASRLAVDSKFRSGWGLGATVLLVFRLLADADIHASCEMGHITSGELDTYQPLLSFPFHERILAMLLAAHGPEPEDQVFRLLRLGTSAESRTERQQFEFRGYWDLAEESSVVVAQKVQIDMFATDILMLRPDRHPRHPTTILPIQCCQFRPLAPKWPEKA</sequence>
<evidence type="ECO:0000313" key="2">
    <source>
        <dbReference type="Proteomes" id="UP000186817"/>
    </source>
</evidence>
<evidence type="ECO:0000313" key="1">
    <source>
        <dbReference type="EMBL" id="OLQ07377.1"/>
    </source>
</evidence>
<proteinExistence type="predicted"/>
<dbReference type="AlphaFoldDB" id="A0A1Q9EJ03"/>
<comment type="caution">
    <text evidence="1">The sequence shown here is derived from an EMBL/GenBank/DDBJ whole genome shotgun (WGS) entry which is preliminary data.</text>
</comment>
<gene>
    <name evidence="1" type="ORF">AK812_SmicGene9220</name>
</gene>
<dbReference type="Proteomes" id="UP000186817">
    <property type="component" value="Unassembled WGS sequence"/>
</dbReference>
<dbReference type="OrthoDB" id="443483at2759"/>
<accession>A0A1Q9EJ03</accession>
<keyword evidence="2" id="KW-1185">Reference proteome</keyword>
<dbReference type="EMBL" id="LSRX01000140">
    <property type="protein sequence ID" value="OLQ07377.1"/>
    <property type="molecule type" value="Genomic_DNA"/>
</dbReference>
<protein>
    <submittedName>
        <fullName evidence="1">Uncharacterized protein</fullName>
    </submittedName>
</protein>
<reference evidence="1 2" key="1">
    <citation type="submission" date="2016-02" db="EMBL/GenBank/DDBJ databases">
        <title>Genome analysis of coral dinoflagellate symbionts highlights evolutionary adaptations to a symbiotic lifestyle.</title>
        <authorList>
            <person name="Aranda M."/>
            <person name="Li Y."/>
            <person name="Liew Y.J."/>
            <person name="Baumgarten S."/>
            <person name="Simakov O."/>
            <person name="Wilson M."/>
            <person name="Piel J."/>
            <person name="Ashoor H."/>
            <person name="Bougouffa S."/>
            <person name="Bajic V.B."/>
            <person name="Ryu T."/>
            <person name="Ravasi T."/>
            <person name="Bayer T."/>
            <person name="Micklem G."/>
            <person name="Kim H."/>
            <person name="Bhak J."/>
            <person name="Lajeunesse T.C."/>
            <person name="Voolstra C.R."/>
        </authorList>
    </citation>
    <scope>NUCLEOTIDE SEQUENCE [LARGE SCALE GENOMIC DNA]</scope>
    <source>
        <strain evidence="1 2">CCMP2467</strain>
    </source>
</reference>
<organism evidence="1 2">
    <name type="scientific">Symbiodinium microadriaticum</name>
    <name type="common">Dinoflagellate</name>
    <name type="synonym">Zooxanthella microadriatica</name>
    <dbReference type="NCBI Taxonomy" id="2951"/>
    <lineage>
        <taxon>Eukaryota</taxon>
        <taxon>Sar</taxon>
        <taxon>Alveolata</taxon>
        <taxon>Dinophyceae</taxon>
        <taxon>Suessiales</taxon>
        <taxon>Symbiodiniaceae</taxon>
        <taxon>Symbiodinium</taxon>
    </lineage>
</organism>